<sequence>MQVLRVPGLTERTCSVTNAISPKPQIQGFTRHEWYSRRIKTILP</sequence>
<dbReference type="EMBL" id="GBXM01101066">
    <property type="protein sequence ID" value="JAH07511.1"/>
    <property type="molecule type" value="Transcribed_RNA"/>
</dbReference>
<dbReference type="AlphaFoldDB" id="A0A0E9PSA6"/>
<reference evidence="1" key="1">
    <citation type="submission" date="2014-11" db="EMBL/GenBank/DDBJ databases">
        <authorList>
            <person name="Amaro Gonzalez C."/>
        </authorList>
    </citation>
    <scope>NUCLEOTIDE SEQUENCE</scope>
</reference>
<name>A0A0E9PSA6_ANGAN</name>
<accession>A0A0E9PSA6</accession>
<reference evidence="1" key="2">
    <citation type="journal article" date="2015" name="Fish Shellfish Immunol.">
        <title>Early steps in the European eel (Anguilla anguilla)-Vibrio vulnificus interaction in the gills: Role of the RtxA13 toxin.</title>
        <authorList>
            <person name="Callol A."/>
            <person name="Pajuelo D."/>
            <person name="Ebbesson L."/>
            <person name="Teles M."/>
            <person name="MacKenzie S."/>
            <person name="Amaro C."/>
        </authorList>
    </citation>
    <scope>NUCLEOTIDE SEQUENCE</scope>
</reference>
<organism evidence="1">
    <name type="scientific">Anguilla anguilla</name>
    <name type="common">European freshwater eel</name>
    <name type="synonym">Muraena anguilla</name>
    <dbReference type="NCBI Taxonomy" id="7936"/>
    <lineage>
        <taxon>Eukaryota</taxon>
        <taxon>Metazoa</taxon>
        <taxon>Chordata</taxon>
        <taxon>Craniata</taxon>
        <taxon>Vertebrata</taxon>
        <taxon>Euteleostomi</taxon>
        <taxon>Actinopterygii</taxon>
        <taxon>Neopterygii</taxon>
        <taxon>Teleostei</taxon>
        <taxon>Anguilliformes</taxon>
        <taxon>Anguillidae</taxon>
        <taxon>Anguilla</taxon>
    </lineage>
</organism>
<evidence type="ECO:0000313" key="1">
    <source>
        <dbReference type="EMBL" id="JAH07511.1"/>
    </source>
</evidence>
<proteinExistence type="predicted"/>
<protein>
    <submittedName>
        <fullName evidence="1">Uncharacterized protein</fullName>
    </submittedName>
</protein>